<dbReference type="EMBL" id="BSSD01000016">
    <property type="protein sequence ID" value="GLW95805.1"/>
    <property type="molecule type" value="Genomic_DNA"/>
</dbReference>
<proteinExistence type="predicted"/>
<keyword evidence="3" id="KW-1185">Reference proteome</keyword>
<evidence type="ECO:0000256" key="1">
    <source>
        <dbReference type="SAM" id="MobiDB-lite"/>
    </source>
</evidence>
<dbReference type="AlphaFoldDB" id="A0A9W6QT82"/>
<gene>
    <name evidence="2" type="ORF">Aglo03_66210</name>
</gene>
<feature type="region of interest" description="Disordered" evidence="1">
    <location>
        <begin position="1"/>
        <end position="67"/>
    </location>
</feature>
<reference evidence="2" key="1">
    <citation type="submission" date="2023-02" db="EMBL/GenBank/DDBJ databases">
        <title>Actinokineospora globicatena NBRC 15670.</title>
        <authorList>
            <person name="Ichikawa N."/>
            <person name="Sato H."/>
            <person name="Tonouchi N."/>
        </authorList>
    </citation>
    <scope>NUCLEOTIDE SEQUENCE</scope>
    <source>
        <strain evidence="2">NBRC 15670</strain>
    </source>
</reference>
<feature type="compositionally biased region" description="Low complexity" evidence="1">
    <location>
        <begin position="35"/>
        <end position="44"/>
    </location>
</feature>
<dbReference type="Proteomes" id="UP001165042">
    <property type="component" value="Unassembled WGS sequence"/>
</dbReference>
<name>A0A9W6QT82_9PSEU</name>
<organism evidence="2 3">
    <name type="scientific">Actinokineospora globicatena</name>
    <dbReference type="NCBI Taxonomy" id="103729"/>
    <lineage>
        <taxon>Bacteria</taxon>
        <taxon>Bacillati</taxon>
        <taxon>Actinomycetota</taxon>
        <taxon>Actinomycetes</taxon>
        <taxon>Pseudonocardiales</taxon>
        <taxon>Pseudonocardiaceae</taxon>
        <taxon>Actinokineospora</taxon>
    </lineage>
</organism>
<protein>
    <submittedName>
        <fullName evidence="2">Uncharacterized protein</fullName>
    </submittedName>
</protein>
<evidence type="ECO:0000313" key="3">
    <source>
        <dbReference type="Proteomes" id="UP001165042"/>
    </source>
</evidence>
<comment type="caution">
    <text evidence="2">The sequence shown here is derived from an EMBL/GenBank/DDBJ whole genome shotgun (WGS) entry which is preliminary data.</text>
</comment>
<sequence length="94" mass="9952">MTQTLTGQRDRSHRRTGAGEWNADAPRRPRKSPKPGKVPSPVRSDGMSTVRARQVSLPATDRGVDAHVGGQASDLHVATARLVVLPATDPAPAP</sequence>
<accession>A0A9W6QT82</accession>
<evidence type="ECO:0000313" key="2">
    <source>
        <dbReference type="EMBL" id="GLW95805.1"/>
    </source>
</evidence>